<name>A0A1M6KBZ8_REIAG</name>
<accession>A0A1M6KBZ8</accession>
<feature type="transmembrane region" description="Helical" evidence="1">
    <location>
        <begin position="55"/>
        <end position="73"/>
    </location>
</feature>
<evidence type="ECO:0000313" key="3">
    <source>
        <dbReference type="Proteomes" id="UP000184474"/>
    </source>
</evidence>
<dbReference type="RefSeq" id="WP_073119152.1">
    <property type="nucleotide sequence ID" value="NZ_FRAA01000001.1"/>
</dbReference>
<proteinExistence type="predicted"/>
<keyword evidence="1" id="KW-1133">Transmembrane helix</keyword>
<keyword evidence="1" id="KW-0812">Transmembrane</keyword>
<dbReference type="STRING" id="156994.SAMN04488028_101520"/>
<feature type="transmembrane region" description="Helical" evidence="1">
    <location>
        <begin position="145"/>
        <end position="170"/>
    </location>
</feature>
<evidence type="ECO:0000313" key="2">
    <source>
        <dbReference type="EMBL" id="SHJ56495.1"/>
    </source>
</evidence>
<dbReference type="AlphaFoldDB" id="A0A1M6KBZ8"/>
<protein>
    <submittedName>
        <fullName evidence="2">Uncharacterized protein</fullName>
    </submittedName>
</protein>
<keyword evidence="3" id="KW-1185">Reference proteome</keyword>
<evidence type="ECO:0000256" key="1">
    <source>
        <dbReference type="SAM" id="Phobius"/>
    </source>
</evidence>
<dbReference type="EMBL" id="FRAA01000001">
    <property type="protein sequence ID" value="SHJ56495.1"/>
    <property type="molecule type" value="Genomic_DNA"/>
</dbReference>
<feature type="transmembrane region" description="Helical" evidence="1">
    <location>
        <begin position="6"/>
        <end position="24"/>
    </location>
</feature>
<gene>
    <name evidence="2" type="ORF">SAMN04488028_101520</name>
</gene>
<keyword evidence="1" id="KW-0472">Membrane</keyword>
<organism evidence="2 3">
    <name type="scientific">Reichenbachiella agariperforans</name>
    <dbReference type="NCBI Taxonomy" id="156994"/>
    <lineage>
        <taxon>Bacteria</taxon>
        <taxon>Pseudomonadati</taxon>
        <taxon>Bacteroidota</taxon>
        <taxon>Cytophagia</taxon>
        <taxon>Cytophagales</taxon>
        <taxon>Reichenbachiellaceae</taxon>
        <taxon>Reichenbachiella</taxon>
    </lineage>
</organism>
<feature type="transmembrane region" description="Helical" evidence="1">
    <location>
        <begin position="93"/>
        <end position="113"/>
    </location>
</feature>
<reference evidence="3" key="1">
    <citation type="submission" date="2016-11" db="EMBL/GenBank/DDBJ databases">
        <authorList>
            <person name="Varghese N."/>
            <person name="Submissions S."/>
        </authorList>
    </citation>
    <scope>NUCLEOTIDE SEQUENCE [LARGE SCALE GENOMIC DNA]</scope>
    <source>
        <strain evidence="3">DSM 26134</strain>
    </source>
</reference>
<sequence length="183" mass="21266">MTDPTLQMYLLAFMVVTTWLMVFWSQFRKMISVKLETRNIEDVARYNRLKRIGGWYWAIFSVFGIMTVIYAIAPDLYFLFLPLDMFHHPVINTMGLLILKISVVWIVIAQLDIDKELYKYSRNIQSLSAMELVNYTERKLLSGMLVLFVGYFTTITNIIGLLLVIVGFVIHTRVFSSKATTPC</sequence>
<dbReference type="Proteomes" id="UP000184474">
    <property type="component" value="Unassembled WGS sequence"/>
</dbReference>